<dbReference type="AlphaFoldDB" id="A0A6A4Q1K9"/>
<feature type="transmembrane region" description="Helical" evidence="1">
    <location>
        <begin position="100"/>
        <end position="127"/>
    </location>
</feature>
<reference evidence="3" key="1">
    <citation type="journal article" date="2020" name="Nat. Commun.">
        <title>Genome sequence of the cluster root forming white lupin.</title>
        <authorList>
            <person name="Hufnagel B."/>
            <person name="Marques A."/>
            <person name="Soriano A."/>
            <person name="Marques L."/>
            <person name="Divol F."/>
            <person name="Doumas P."/>
            <person name="Sallet E."/>
            <person name="Mancinotti D."/>
            <person name="Carrere S."/>
            <person name="Marande W."/>
            <person name="Arribat S."/>
            <person name="Keller J."/>
            <person name="Huneau C."/>
            <person name="Blein T."/>
            <person name="Aime D."/>
            <person name="Laguerre M."/>
            <person name="Taylor J."/>
            <person name="Schubert V."/>
            <person name="Nelson M."/>
            <person name="Geu-Flores F."/>
            <person name="Crespi M."/>
            <person name="Gallardo-Guerrero K."/>
            <person name="Delaux P.-M."/>
            <person name="Salse J."/>
            <person name="Berges H."/>
            <person name="Guyot R."/>
            <person name="Gouzy J."/>
            <person name="Peret B."/>
        </authorList>
    </citation>
    <scope>NUCLEOTIDE SEQUENCE [LARGE SCALE GENOMIC DNA]</scope>
    <source>
        <strain evidence="3">cv. Amiga</strain>
    </source>
</reference>
<keyword evidence="1" id="KW-0812">Transmembrane</keyword>
<sequence length="130" mass="14592">MLEGFGVTTGSVNPQLHLLMVILATIAFNNMMIVVMLELMFPELTMNKTHLQPSTFAFTTSPARTSHLRFCDVSVSTYSATFLLLRACTFPHSFFWISRFGILMGLVLFVALQVRVISLDLVSWLMVDAL</sequence>
<evidence type="ECO:0000256" key="1">
    <source>
        <dbReference type="SAM" id="Phobius"/>
    </source>
</evidence>
<dbReference type="EMBL" id="WOCE01000009">
    <property type="protein sequence ID" value="KAE9607711.1"/>
    <property type="molecule type" value="Genomic_DNA"/>
</dbReference>
<gene>
    <name evidence="2" type="ORF">Lalb_Chr09g0333051</name>
</gene>
<keyword evidence="1" id="KW-0472">Membrane</keyword>
<keyword evidence="1" id="KW-1133">Transmembrane helix</keyword>
<accession>A0A6A4Q1K9</accession>
<organism evidence="2 3">
    <name type="scientific">Lupinus albus</name>
    <name type="common">White lupine</name>
    <name type="synonym">Lupinus termis</name>
    <dbReference type="NCBI Taxonomy" id="3870"/>
    <lineage>
        <taxon>Eukaryota</taxon>
        <taxon>Viridiplantae</taxon>
        <taxon>Streptophyta</taxon>
        <taxon>Embryophyta</taxon>
        <taxon>Tracheophyta</taxon>
        <taxon>Spermatophyta</taxon>
        <taxon>Magnoliopsida</taxon>
        <taxon>eudicotyledons</taxon>
        <taxon>Gunneridae</taxon>
        <taxon>Pentapetalae</taxon>
        <taxon>rosids</taxon>
        <taxon>fabids</taxon>
        <taxon>Fabales</taxon>
        <taxon>Fabaceae</taxon>
        <taxon>Papilionoideae</taxon>
        <taxon>50 kb inversion clade</taxon>
        <taxon>genistoids sensu lato</taxon>
        <taxon>core genistoids</taxon>
        <taxon>Genisteae</taxon>
        <taxon>Lupinus</taxon>
    </lineage>
</organism>
<evidence type="ECO:0000313" key="2">
    <source>
        <dbReference type="EMBL" id="KAE9607711.1"/>
    </source>
</evidence>
<dbReference type="Proteomes" id="UP000447434">
    <property type="component" value="Chromosome 9"/>
</dbReference>
<feature type="transmembrane region" description="Helical" evidence="1">
    <location>
        <begin position="16"/>
        <end position="41"/>
    </location>
</feature>
<proteinExistence type="predicted"/>
<evidence type="ECO:0000313" key="3">
    <source>
        <dbReference type="Proteomes" id="UP000447434"/>
    </source>
</evidence>
<name>A0A6A4Q1K9_LUPAL</name>
<comment type="caution">
    <text evidence="2">The sequence shown here is derived from an EMBL/GenBank/DDBJ whole genome shotgun (WGS) entry which is preliminary data.</text>
</comment>
<protein>
    <submittedName>
        <fullName evidence="2">Uncharacterized protein</fullName>
    </submittedName>
</protein>
<keyword evidence="3" id="KW-1185">Reference proteome</keyword>